<dbReference type="RefSeq" id="XP_037879059.1">
    <property type="nucleotide sequence ID" value="XM_038023205.1"/>
</dbReference>
<keyword evidence="2" id="KW-1185">Reference proteome</keyword>
<dbReference type="Proteomes" id="UP000030744">
    <property type="component" value="Unassembled WGS sequence"/>
</dbReference>
<dbReference type="EMBL" id="HG736813">
    <property type="protein sequence ID" value="CDJ36771.1"/>
    <property type="molecule type" value="Genomic_DNA"/>
</dbReference>
<accession>U6KIX9</accession>
<sequence>MGLGRLRTVRPSASTRVGLIVGQWGWDAYELCALPTTRSEADAPALQEQMSAEVLVFGTRGGTKRSCAGSIWCLDCYRRSVVSESVWLCILMFS</sequence>
<protein>
    <submittedName>
        <fullName evidence="1">Uncharacterized protein</fullName>
    </submittedName>
</protein>
<dbReference type="GeneID" id="60404693"/>
<dbReference type="VEuPathDB" id="ToxoDB:EMH_0095760"/>
<evidence type="ECO:0000313" key="1">
    <source>
        <dbReference type="EMBL" id="CDJ36771.1"/>
    </source>
</evidence>
<organism evidence="1 2">
    <name type="scientific">Eimeria mitis</name>
    <dbReference type="NCBI Taxonomy" id="44415"/>
    <lineage>
        <taxon>Eukaryota</taxon>
        <taxon>Sar</taxon>
        <taxon>Alveolata</taxon>
        <taxon>Apicomplexa</taxon>
        <taxon>Conoidasida</taxon>
        <taxon>Coccidia</taxon>
        <taxon>Eucoccidiorida</taxon>
        <taxon>Eimeriorina</taxon>
        <taxon>Eimeriidae</taxon>
        <taxon>Eimeria</taxon>
    </lineage>
</organism>
<gene>
    <name evidence="1" type="ORF">EMH_0095760</name>
</gene>
<dbReference type="AlphaFoldDB" id="U6KIX9"/>
<evidence type="ECO:0000313" key="2">
    <source>
        <dbReference type="Proteomes" id="UP000030744"/>
    </source>
</evidence>
<reference evidence="1" key="1">
    <citation type="submission" date="2013-10" db="EMBL/GenBank/DDBJ databases">
        <title>Genomic analysis of the causative agents of coccidiosis in chickens.</title>
        <authorList>
            <person name="Reid A.J."/>
            <person name="Blake D."/>
            <person name="Billington K."/>
            <person name="Browne H."/>
            <person name="Dunn M."/>
            <person name="Hung S."/>
            <person name="Kawahara F."/>
            <person name="Miranda-Saavedra D."/>
            <person name="Mourier T."/>
            <person name="Nagra H."/>
            <person name="Otto T.D."/>
            <person name="Rawlings N."/>
            <person name="Sanchez A."/>
            <person name="Sanders M."/>
            <person name="Subramaniam C."/>
            <person name="Tay Y."/>
            <person name="Dear P."/>
            <person name="Doerig C."/>
            <person name="Gruber A."/>
            <person name="Parkinson J."/>
            <person name="Shirley M."/>
            <person name="Wan K.L."/>
            <person name="Berriman M."/>
            <person name="Tomley F."/>
            <person name="Pain A."/>
        </authorList>
    </citation>
    <scope>NUCLEOTIDE SEQUENCE [LARGE SCALE GENOMIC DNA]</scope>
    <source>
        <strain evidence="1">Houghton</strain>
    </source>
</reference>
<reference evidence="1" key="2">
    <citation type="submission" date="2013-10" db="EMBL/GenBank/DDBJ databases">
        <authorList>
            <person name="Aslett M."/>
        </authorList>
    </citation>
    <scope>NUCLEOTIDE SEQUENCE [LARGE SCALE GENOMIC DNA]</scope>
    <source>
        <strain evidence="1">Houghton</strain>
    </source>
</reference>
<name>U6KIX9_9EIME</name>
<proteinExistence type="predicted"/>